<name>A0A6G8JIL8_9PAST</name>
<reference evidence="1 2" key="1">
    <citation type="submission" date="2016-03" db="EMBL/GenBank/DDBJ databases">
        <authorList>
            <person name="Bojesen A.M."/>
            <person name="Planet P."/>
            <person name="Hansen M.J."/>
        </authorList>
    </citation>
    <scope>NUCLEOTIDE SEQUENCE [LARGE SCALE GENOMIC DNA]</scope>
    <source>
        <strain evidence="1 2">B 234/94</strain>
    </source>
</reference>
<evidence type="ECO:0008006" key="3">
    <source>
        <dbReference type="Google" id="ProtNLM"/>
    </source>
</evidence>
<sequence length="488" mass="58086">MSKSLDDIAKELSNGKKVQLIYAFNGTGKTRLSCEFKKFIASRLEEDNEYSGELKYKKILYYSSFTEDLFYWDNNLRNDSKIKLKIHKNSFTDWIFIEQGLEDNVTKIFQTYTNKKLTPNFNEEYIVKNEDGDDITIPAYSEVTFSYARGDDSIQENIKISKGEESNFVWSIFYSLFDQVISELNIAEIEKRSTDKFNNLEYIFIDDPVSSLDENHLIELAVDIAQLIKSSESNLRFIITTYNPLFYNVLHNEFRKEESVSYRLEKINYDEFILSKQESDSPFAYQVYLKNQLEDLFKEEVLKEELKELINEEFRGNKEKRIEMLFNNGLAQEELDEFCGEFPEFNGLYVIKKYFKKENKKTFYKLKFFKDKEIDDCKVEKYHFNFIRNILEKVSTFLGYYEFKELLPTSNENNPELYNKRIQAYTNRRVNFGSHSKHSGEEMSFVNSNDKRVLKFLVTYLSESENINKVFKFKPRYIKFSDLNIYKG</sequence>
<organism evidence="1 2">
    <name type="scientific">Mannheimia granulomatis</name>
    <dbReference type="NCBI Taxonomy" id="85402"/>
    <lineage>
        <taxon>Bacteria</taxon>
        <taxon>Pseudomonadati</taxon>
        <taxon>Pseudomonadota</taxon>
        <taxon>Gammaproteobacteria</taxon>
        <taxon>Pasteurellales</taxon>
        <taxon>Pasteurellaceae</taxon>
        <taxon>Mannheimia</taxon>
    </lineage>
</organism>
<protein>
    <recommendedName>
        <fullName evidence="3">Anticodon nuclease</fullName>
    </recommendedName>
</protein>
<gene>
    <name evidence="1" type="ORF">A4G16_06245</name>
</gene>
<evidence type="ECO:0000313" key="1">
    <source>
        <dbReference type="EMBL" id="QIM66997.1"/>
    </source>
</evidence>
<dbReference type="Proteomes" id="UP000501366">
    <property type="component" value="Chromosome"/>
</dbReference>
<accession>A0A6G8JIL8</accession>
<proteinExistence type="predicted"/>
<dbReference type="KEGG" id="mgra:A4G16_06245"/>
<evidence type="ECO:0000313" key="2">
    <source>
        <dbReference type="Proteomes" id="UP000501366"/>
    </source>
</evidence>
<dbReference type="RefSeq" id="WP_165889180.1">
    <property type="nucleotide sequence ID" value="NZ_CP015030.1"/>
</dbReference>
<dbReference type="EMBL" id="CP015030">
    <property type="protein sequence ID" value="QIM66997.1"/>
    <property type="molecule type" value="Genomic_DNA"/>
</dbReference>
<dbReference type="AlphaFoldDB" id="A0A6G8JIL8"/>